<proteinExistence type="predicted"/>
<organism evidence="1 2">
    <name type="scientific">Neoasaia chiangmaiensis</name>
    <dbReference type="NCBI Taxonomy" id="320497"/>
    <lineage>
        <taxon>Bacteria</taxon>
        <taxon>Pseudomonadati</taxon>
        <taxon>Pseudomonadota</taxon>
        <taxon>Alphaproteobacteria</taxon>
        <taxon>Acetobacterales</taxon>
        <taxon>Acetobacteraceae</taxon>
        <taxon>Neoasaia</taxon>
    </lineage>
</organism>
<sequence>MIEAGACNDVWTMRAEGASSSCARQLAKGGYHRHCAPMPENRTRVYSLRAALGACLEMSQYA</sequence>
<evidence type="ECO:0000313" key="2">
    <source>
        <dbReference type="Proteomes" id="UP000188604"/>
    </source>
</evidence>
<protein>
    <submittedName>
        <fullName evidence="1">Uncharacterized protein</fullName>
    </submittedName>
</protein>
<evidence type="ECO:0000313" key="1">
    <source>
        <dbReference type="EMBL" id="AQS88441.1"/>
    </source>
</evidence>
<reference evidence="1 2" key="1">
    <citation type="submission" date="2016-03" db="EMBL/GenBank/DDBJ databases">
        <title>Acetic acid bacteria sequencing.</title>
        <authorList>
            <person name="Brandt J."/>
            <person name="Jakob F."/>
            <person name="Vogel R.F."/>
        </authorList>
    </citation>
    <scope>NUCLEOTIDE SEQUENCE [LARGE SCALE GENOMIC DNA]</scope>
    <source>
        <strain evidence="1 2">NBRC 101099</strain>
    </source>
</reference>
<accession>A0A1U9KRF3</accession>
<dbReference type="AlphaFoldDB" id="A0A1U9KRF3"/>
<dbReference type="Proteomes" id="UP000188604">
    <property type="component" value="Chromosome"/>
</dbReference>
<dbReference type="KEGG" id="nch:A0U93_11405"/>
<gene>
    <name evidence="1" type="ORF">A0U93_11405</name>
</gene>
<keyword evidence="2" id="KW-1185">Reference proteome</keyword>
<name>A0A1U9KRF3_9PROT</name>
<dbReference type="EMBL" id="CP014691">
    <property type="protein sequence ID" value="AQS88441.1"/>
    <property type="molecule type" value="Genomic_DNA"/>
</dbReference>
<dbReference type="RefSeq" id="WP_077807471.1">
    <property type="nucleotide sequence ID" value="NZ_BJXS01000005.1"/>
</dbReference>